<dbReference type="Pfam" id="PF01571">
    <property type="entry name" value="GCV_T"/>
    <property type="match status" value="1"/>
</dbReference>
<dbReference type="SUPFAM" id="SSF103025">
    <property type="entry name" value="Folate-binding domain"/>
    <property type="match status" value="1"/>
</dbReference>
<dbReference type="InterPro" id="IPR006222">
    <property type="entry name" value="GCVT_N"/>
</dbReference>
<evidence type="ECO:0000259" key="5">
    <source>
        <dbReference type="Pfam" id="PF16350"/>
    </source>
</evidence>
<evidence type="ECO:0000259" key="3">
    <source>
        <dbReference type="Pfam" id="PF01266"/>
    </source>
</evidence>
<dbReference type="GO" id="GO:0016491">
    <property type="term" value="F:oxidoreductase activity"/>
    <property type="evidence" value="ECO:0007669"/>
    <property type="project" value="UniProtKB-KW"/>
</dbReference>
<dbReference type="InterPro" id="IPR006076">
    <property type="entry name" value="FAD-dep_OxRdtase"/>
</dbReference>
<protein>
    <submittedName>
        <fullName evidence="6">FAD-dependent oxidoreductase</fullName>
    </submittedName>
</protein>
<dbReference type="InterPro" id="IPR027266">
    <property type="entry name" value="TrmE/GcvT-like"/>
</dbReference>
<proteinExistence type="inferred from homology"/>
<dbReference type="Pfam" id="PF01266">
    <property type="entry name" value="DAO"/>
    <property type="match status" value="1"/>
</dbReference>
<feature type="domain" description="FAD dependent oxidoreductase central" evidence="5">
    <location>
        <begin position="369"/>
        <end position="424"/>
    </location>
</feature>
<dbReference type="RefSeq" id="WP_151176886.1">
    <property type="nucleotide sequence ID" value="NZ_CP042906.1"/>
</dbReference>
<name>A0A5J6MGG1_9PROT</name>
<dbReference type="Proteomes" id="UP000326202">
    <property type="component" value="Chromosome"/>
</dbReference>
<dbReference type="Gene3D" id="3.30.9.10">
    <property type="entry name" value="D-Amino Acid Oxidase, subunit A, domain 2"/>
    <property type="match status" value="1"/>
</dbReference>
<dbReference type="Pfam" id="PF16350">
    <property type="entry name" value="FAO_M"/>
    <property type="match status" value="1"/>
</dbReference>
<organism evidence="6 7">
    <name type="scientific">Hypericibacter terrae</name>
    <dbReference type="NCBI Taxonomy" id="2602015"/>
    <lineage>
        <taxon>Bacteria</taxon>
        <taxon>Pseudomonadati</taxon>
        <taxon>Pseudomonadota</taxon>
        <taxon>Alphaproteobacteria</taxon>
        <taxon>Rhodospirillales</taxon>
        <taxon>Dongiaceae</taxon>
        <taxon>Hypericibacter</taxon>
    </lineage>
</organism>
<dbReference type="EMBL" id="CP042906">
    <property type="protein sequence ID" value="QEX16543.1"/>
    <property type="molecule type" value="Genomic_DNA"/>
</dbReference>
<dbReference type="SUPFAM" id="SSF101790">
    <property type="entry name" value="Aminomethyltransferase beta-barrel domain"/>
    <property type="match status" value="1"/>
</dbReference>
<dbReference type="Gene3D" id="3.30.1360.120">
    <property type="entry name" value="Probable tRNA modification gtpase trme, domain 1"/>
    <property type="match status" value="1"/>
</dbReference>
<dbReference type="InterPro" id="IPR036188">
    <property type="entry name" value="FAD/NAD-bd_sf"/>
</dbReference>
<comment type="similarity">
    <text evidence="1">Belongs to the GcvT family.</text>
</comment>
<evidence type="ECO:0000259" key="4">
    <source>
        <dbReference type="Pfam" id="PF01571"/>
    </source>
</evidence>
<dbReference type="OrthoDB" id="9815989at2"/>
<reference evidence="6 7" key="1">
    <citation type="submission" date="2019-08" db="EMBL/GenBank/DDBJ databases">
        <title>Hyperibacter terrae gen. nov., sp. nov. and Hyperibacter viscosus sp. nov., two new members in the family Rhodospirillaceae isolated from the rhizosphere of Hypericum perforatum.</title>
        <authorList>
            <person name="Noviana Z."/>
        </authorList>
    </citation>
    <scope>NUCLEOTIDE SEQUENCE [LARGE SCALE GENOMIC DNA]</scope>
    <source>
        <strain evidence="6 7">R5913</strain>
    </source>
</reference>
<dbReference type="GO" id="GO:0005737">
    <property type="term" value="C:cytoplasm"/>
    <property type="evidence" value="ECO:0007669"/>
    <property type="project" value="TreeGrafter"/>
</dbReference>
<dbReference type="KEGG" id="htq:FRZ44_18380"/>
<sequence length="781" mass="83759">MADPLPSHARVVVIGAGVVGSSVAYHLAAQGCKDVVLLERSKIGSGTSWHAAGNMETYRADPLIGDMIRYGVDFYPRIEAETGQALGWRRSGRVMYTCDPDRVAYFKGLPALGEARDVEIEYQTPHQVLEKLPVITDKGILAGAWIPSDGRINPTDLATAMARGAKMRGVKIVEDTPVTGMTTRNGRIASVSTDKGEIKCEAIVIASGLWSAHLGAMIGVRIPLHAVQHHYILTKPIDIVTRDLPLFISYDELIYGREDVGGLLVGFFDKHAIPVGPGDLPRDFSFGLLDSNWNQIEANMQIALERFPVLHNAEIRTLLNGPESFTPDMQMLLGEAPAVRGCYLACGMNSSGIALSAAAGKLTAEWILEGRPSMDATKLDIRRFADSQSITRFARDRASEVVTHMCKFAAPDLDFTHARGLRRSPLHAALASKGARFVTVQQWERPIWFAEHGTGDLASVGAEITAATSTVALFDRSSDAKFLVEGPRAGSLVAKLSGAAGDLPVGGVRFAPMLNAKGGVEVLAGVARLSDQSWLLLSEPEQATRLRSWAEWHRPVAGATLTDVTSGWAAVALAGPNSHALVHELAARKVDLAGSVQRVDLGYAPAMSVPWLRSFGAYLLVPTEFAADLHERLVETGKGHGLRHAGSLAAAALATRHGVPQFGAEASPQIAAVASGLDRLLDVEGNHGFIGRTAVIRDRKRQKGREVRAFTAAIAAPSIFSSAPVLLRNRLVGYVTSGAVIPTLGKAMLMGLIDRKADPLSCQVLLQGEKYPLTPWDRTGL</sequence>
<dbReference type="InterPro" id="IPR032503">
    <property type="entry name" value="FAO_M"/>
</dbReference>
<dbReference type="Gene3D" id="3.50.50.60">
    <property type="entry name" value="FAD/NAD(P)-binding domain"/>
    <property type="match status" value="1"/>
</dbReference>
<evidence type="ECO:0000313" key="7">
    <source>
        <dbReference type="Proteomes" id="UP000326202"/>
    </source>
</evidence>
<feature type="domain" description="GCVT N-terminal" evidence="4">
    <location>
        <begin position="426"/>
        <end position="683"/>
    </location>
</feature>
<gene>
    <name evidence="6" type="ORF">FRZ44_18380</name>
</gene>
<evidence type="ECO:0000256" key="2">
    <source>
        <dbReference type="ARBA" id="ARBA00023002"/>
    </source>
</evidence>
<dbReference type="SUPFAM" id="SSF54373">
    <property type="entry name" value="FAD-linked reductases, C-terminal domain"/>
    <property type="match status" value="1"/>
</dbReference>
<evidence type="ECO:0000256" key="1">
    <source>
        <dbReference type="ARBA" id="ARBA00008609"/>
    </source>
</evidence>
<dbReference type="InterPro" id="IPR029043">
    <property type="entry name" value="GcvT/YgfZ_C"/>
</dbReference>
<feature type="domain" description="FAD dependent oxidoreductase" evidence="3">
    <location>
        <begin position="10"/>
        <end position="366"/>
    </location>
</feature>
<dbReference type="AlphaFoldDB" id="A0A5J6MGG1"/>
<dbReference type="PANTHER" id="PTHR13847">
    <property type="entry name" value="SARCOSINE DEHYDROGENASE-RELATED"/>
    <property type="match status" value="1"/>
</dbReference>
<keyword evidence="7" id="KW-1185">Reference proteome</keyword>
<accession>A0A5J6MGG1</accession>
<keyword evidence="2" id="KW-0560">Oxidoreductase</keyword>
<dbReference type="SUPFAM" id="SSF51905">
    <property type="entry name" value="FAD/NAD(P)-binding domain"/>
    <property type="match status" value="1"/>
</dbReference>
<dbReference type="PANTHER" id="PTHR13847:SF193">
    <property type="entry name" value="PYRUVATE DEHYDROGENASE PHOSPHATASE REGULATORY SUBUNIT, MITOCHONDRIAL"/>
    <property type="match status" value="1"/>
</dbReference>
<evidence type="ECO:0000313" key="6">
    <source>
        <dbReference type="EMBL" id="QEX16543.1"/>
    </source>
</evidence>